<dbReference type="AlphaFoldDB" id="A0A9Q2W5N1"/>
<reference evidence="11" key="1">
    <citation type="submission" date="2021-05" db="EMBL/GenBank/DDBJ databases">
        <title>Whole genome sequence of Curtobacterium flaccumfaciens pv. flaccumfaciens strain CFBP 3417.</title>
        <authorList>
            <person name="Osdaghi E."/>
            <person name="Taghouti G."/>
            <person name="Portier P."/>
            <person name="Fazliarab A."/>
            <person name="Taghavi S.M."/>
            <person name="Briand M."/>
            <person name="Le-Saux M."/>
            <person name="Jacques M.-A."/>
        </authorList>
    </citation>
    <scope>NUCLEOTIDE SEQUENCE</scope>
    <source>
        <strain evidence="11">CFBP 3417</strain>
    </source>
</reference>
<comment type="catalytic activity">
    <reaction evidence="1">
        <text>ATP + protein L-histidine = ADP + protein N-phospho-L-histidine.</text>
        <dbReference type="EC" id="2.7.13.3"/>
    </reaction>
</comment>
<keyword evidence="9" id="KW-0812">Transmembrane</keyword>
<name>A0A9Q2W5N1_9MICO</name>
<dbReference type="Proteomes" id="UP000709437">
    <property type="component" value="Unassembled WGS sequence"/>
</dbReference>
<feature type="transmembrane region" description="Helical" evidence="9">
    <location>
        <begin position="112"/>
        <end position="132"/>
    </location>
</feature>
<evidence type="ECO:0000313" key="11">
    <source>
        <dbReference type="EMBL" id="MBT1541769.1"/>
    </source>
</evidence>
<keyword evidence="7" id="KW-0067">ATP-binding</keyword>
<dbReference type="PANTHER" id="PTHR24421:SF10">
    <property type="entry name" value="NITRATE_NITRITE SENSOR PROTEIN NARQ"/>
    <property type="match status" value="1"/>
</dbReference>
<sequence>MTSTALPAVPLGQRVWSQTWRVAVAALTGLFTAGLVWPTTDTRGWSDLHVGALILGDMGAGLVALVLLPFRHRAPLVVTVVIGALSSVSTLAVGSAAIATVSLATRRRAVEIAVVGAVLLGATVLYDVVLAPDQSVPFWQIVLAGTVSIALLVAIGIGIGQRRALLLSLRERADLLERDQQLREDRAREQERAHIAREMHDVLGHRLSLVALHAGALEYRGPGLTPDETAAAAGVVRAEAHSALTDLRDVLGVLRDPAANAGDEVTGTAPPQPTLVDLPALLDQARSGGAAVRARVDSDAAAVPTSVGRHAYRIVQEALTNARRHAPGQPVDVVVETVGGPAIRVVVSNTLTDEPARTNADAAGQGAGHAAGSVAGHGLRGLAERARLVGGSFRAGSDDGRVHVVEAVLPWTP</sequence>
<evidence type="ECO:0000256" key="6">
    <source>
        <dbReference type="ARBA" id="ARBA00022777"/>
    </source>
</evidence>
<feature type="transmembrane region" description="Helical" evidence="9">
    <location>
        <begin position="138"/>
        <end position="160"/>
    </location>
</feature>
<dbReference type="Gene3D" id="1.20.5.1930">
    <property type="match status" value="1"/>
</dbReference>
<evidence type="ECO:0000256" key="4">
    <source>
        <dbReference type="ARBA" id="ARBA00022679"/>
    </source>
</evidence>
<evidence type="ECO:0000256" key="1">
    <source>
        <dbReference type="ARBA" id="ARBA00000085"/>
    </source>
</evidence>
<evidence type="ECO:0000256" key="3">
    <source>
        <dbReference type="ARBA" id="ARBA00022553"/>
    </source>
</evidence>
<proteinExistence type="predicted"/>
<feature type="domain" description="Signal transduction histidine kinase subgroup 3 dimerisation and phosphoacceptor" evidence="10">
    <location>
        <begin position="191"/>
        <end position="258"/>
    </location>
</feature>
<dbReference type="Pfam" id="PF07730">
    <property type="entry name" value="HisKA_3"/>
    <property type="match status" value="1"/>
</dbReference>
<dbReference type="Gene3D" id="3.30.565.10">
    <property type="entry name" value="Histidine kinase-like ATPase, C-terminal domain"/>
    <property type="match status" value="1"/>
</dbReference>
<dbReference type="SUPFAM" id="SSF55874">
    <property type="entry name" value="ATPase domain of HSP90 chaperone/DNA topoisomerase II/histidine kinase"/>
    <property type="match status" value="1"/>
</dbReference>
<dbReference type="RefSeq" id="WP_214562917.1">
    <property type="nucleotide sequence ID" value="NZ_JAHEWX010000008.1"/>
</dbReference>
<accession>A0A9Q2W5N1</accession>
<evidence type="ECO:0000259" key="10">
    <source>
        <dbReference type="Pfam" id="PF07730"/>
    </source>
</evidence>
<evidence type="ECO:0000256" key="2">
    <source>
        <dbReference type="ARBA" id="ARBA00012438"/>
    </source>
</evidence>
<dbReference type="EMBL" id="JAHEWX010000008">
    <property type="protein sequence ID" value="MBT1541769.1"/>
    <property type="molecule type" value="Genomic_DNA"/>
</dbReference>
<dbReference type="GO" id="GO:0005524">
    <property type="term" value="F:ATP binding"/>
    <property type="evidence" value="ECO:0007669"/>
    <property type="project" value="UniProtKB-KW"/>
</dbReference>
<organism evidence="11 12">
    <name type="scientific">Curtobacterium flaccumfaciens pv. flaccumfaciens</name>
    <dbReference type="NCBI Taxonomy" id="138532"/>
    <lineage>
        <taxon>Bacteria</taxon>
        <taxon>Bacillati</taxon>
        <taxon>Actinomycetota</taxon>
        <taxon>Actinomycetes</taxon>
        <taxon>Micrococcales</taxon>
        <taxon>Microbacteriaceae</taxon>
        <taxon>Curtobacterium</taxon>
    </lineage>
</organism>
<dbReference type="PANTHER" id="PTHR24421">
    <property type="entry name" value="NITRATE/NITRITE SENSOR PROTEIN NARX-RELATED"/>
    <property type="match status" value="1"/>
</dbReference>
<dbReference type="GO" id="GO:0016020">
    <property type="term" value="C:membrane"/>
    <property type="evidence" value="ECO:0007669"/>
    <property type="project" value="InterPro"/>
</dbReference>
<dbReference type="InterPro" id="IPR036890">
    <property type="entry name" value="HATPase_C_sf"/>
</dbReference>
<feature type="transmembrane region" description="Helical" evidence="9">
    <location>
        <begin position="50"/>
        <end position="70"/>
    </location>
</feature>
<keyword evidence="9" id="KW-1133">Transmembrane helix</keyword>
<feature type="transmembrane region" description="Helical" evidence="9">
    <location>
        <begin position="20"/>
        <end position="38"/>
    </location>
</feature>
<feature type="transmembrane region" description="Helical" evidence="9">
    <location>
        <begin position="76"/>
        <end position="100"/>
    </location>
</feature>
<keyword evidence="8" id="KW-0902">Two-component regulatory system</keyword>
<keyword evidence="4" id="KW-0808">Transferase</keyword>
<keyword evidence="5" id="KW-0547">Nucleotide-binding</keyword>
<gene>
    <name evidence="11" type="ORF">KK103_08360</name>
</gene>
<keyword evidence="9" id="KW-0472">Membrane</keyword>
<dbReference type="EC" id="2.7.13.3" evidence="2"/>
<evidence type="ECO:0000256" key="7">
    <source>
        <dbReference type="ARBA" id="ARBA00022840"/>
    </source>
</evidence>
<keyword evidence="6 11" id="KW-0418">Kinase</keyword>
<evidence type="ECO:0000313" key="12">
    <source>
        <dbReference type="Proteomes" id="UP000709437"/>
    </source>
</evidence>
<keyword evidence="3" id="KW-0597">Phosphoprotein</keyword>
<dbReference type="CDD" id="cd16917">
    <property type="entry name" value="HATPase_UhpB-NarQ-NarX-like"/>
    <property type="match status" value="1"/>
</dbReference>
<evidence type="ECO:0000256" key="9">
    <source>
        <dbReference type="SAM" id="Phobius"/>
    </source>
</evidence>
<comment type="caution">
    <text evidence="11">The sequence shown here is derived from an EMBL/GenBank/DDBJ whole genome shotgun (WGS) entry which is preliminary data.</text>
</comment>
<protein>
    <recommendedName>
        <fullName evidence="2">histidine kinase</fullName>
        <ecNumber evidence="2">2.7.13.3</ecNumber>
    </recommendedName>
</protein>
<dbReference type="InterPro" id="IPR050482">
    <property type="entry name" value="Sensor_HK_TwoCompSys"/>
</dbReference>
<evidence type="ECO:0000256" key="5">
    <source>
        <dbReference type="ARBA" id="ARBA00022741"/>
    </source>
</evidence>
<dbReference type="GO" id="GO:0046983">
    <property type="term" value="F:protein dimerization activity"/>
    <property type="evidence" value="ECO:0007669"/>
    <property type="project" value="InterPro"/>
</dbReference>
<dbReference type="InterPro" id="IPR011712">
    <property type="entry name" value="Sig_transdc_His_kin_sub3_dim/P"/>
</dbReference>
<dbReference type="GO" id="GO:0000155">
    <property type="term" value="F:phosphorelay sensor kinase activity"/>
    <property type="evidence" value="ECO:0007669"/>
    <property type="project" value="InterPro"/>
</dbReference>
<evidence type="ECO:0000256" key="8">
    <source>
        <dbReference type="ARBA" id="ARBA00023012"/>
    </source>
</evidence>